<evidence type="ECO:0000313" key="2">
    <source>
        <dbReference type="Proteomes" id="UP000196082"/>
    </source>
</evidence>
<dbReference type="AlphaFoldDB" id="A0A1Y3KVI3"/>
<sequence>MSKRKPHNMRSRLERNSRALVSANHAAVVNIDPSGQQVLVNCKNLKQICVRQVVDAVCDIPHRWTIYLSMLCRTELGERYHKSIEVAPQGNYRADHLTDVIETTYTNLRATANPNHLVAAGWIAIPTDTTLDEAEAAKIFAALGAWNQQKAA</sequence>
<accession>A0A1Y3KVI3</accession>
<dbReference type="Proteomes" id="UP000196082">
    <property type="component" value="Unassembled WGS sequence"/>
</dbReference>
<reference evidence="1 2" key="1">
    <citation type="submission" date="2017-05" db="EMBL/GenBank/DDBJ databases">
        <title>Whole genome sequence of Pseudomonas putida isolate 1312 commercialized as a biostimulant.</title>
        <authorList>
            <person name="Crovadore J."/>
            <person name="Blanc P."/>
            <person name="Chablais R."/>
            <person name="Cochard B."/>
            <person name="Grizard D."/>
            <person name="Lefort F."/>
        </authorList>
    </citation>
    <scope>NUCLEOTIDE SEQUENCE [LARGE SCALE GENOMIC DNA]</scope>
    <source>
        <strain evidence="1 2">1312</strain>
    </source>
</reference>
<evidence type="ECO:0000313" key="1">
    <source>
        <dbReference type="EMBL" id="OUM28301.1"/>
    </source>
</evidence>
<name>A0A1Y3KVI3_PSEPU</name>
<proteinExistence type="predicted"/>
<protein>
    <submittedName>
        <fullName evidence="1">Uncharacterized protein</fullName>
    </submittedName>
</protein>
<comment type="caution">
    <text evidence="1">The sequence shown here is derived from an EMBL/GenBank/DDBJ whole genome shotgun (WGS) entry which is preliminary data.</text>
</comment>
<gene>
    <name evidence="1" type="ORF">B8W72_20810</name>
</gene>
<dbReference type="RefSeq" id="WP_086977731.1">
    <property type="nucleotide sequence ID" value="NZ_NFSB01000084.1"/>
</dbReference>
<dbReference type="EMBL" id="NFSB01000084">
    <property type="protein sequence ID" value="OUM28301.1"/>
    <property type="molecule type" value="Genomic_DNA"/>
</dbReference>
<organism evidence="1 2">
    <name type="scientific">Pseudomonas putida</name>
    <name type="common">Arthrobacter siderocapsulatus</name>
    <dbReference type="NCBI Taxonomy" id="303"/>
    <lineage>
        <taxon>Bacteria</taxon>
        <taxon>Pseudomonadati</taxon>
        <taxon>Pseudomonadota</taxon>
        <taxon>Gammaproteobacteria</taxon>
        <taxon>Pseudomonadales</taxon>
        <taxon>Pseudomonadaceae</taxon>
        <taxon>Pseudomonas</taxon>
    </lineage>
</organism>